<evidence type="ECO:0000313" key="4">
    <source>
        <dbReference type="Proteomes" id="UP000318416"/>
    </source>
</evidence>
<evidence type="ECO:0000259" key="2">
    <source>
        <dbReference type="SMART" id="SM01043"/>
    </source>
</evidence>
<name>A0A561F006_9ACTN</name>
<dbReference type="Proteomes" id="UP000318416">
    <property type="component" value="Unassembled WGS sequence"/>
</dbReference>
<dbReference type="EMBL" id="VIVR01000001">
    <property type="protein sequence ID" value="TWE21193.1"/>
    <property type="molecule type" value="Genomic_DNA"/>
</dbReference>
<dbReference type="SMART" id="SM01043">
    <property type="entry name" value="BTAD"/>
    <property type="match status" value="1"/>
</dbReference>
<evidence type="ECO:0000256" key="1">
    <source>
        <dbReference type="ARBA" id="ARBA00023012"/>
    </source>
</evidence>
<dbReference type="Pfam" id="PF03704">
    <property type="entry name" value="BTAD"/>
    <property type="match status" value="1"/>
</dbReference>
<protein>
    <submittedName>
        <fullName evidence="3">DNA-binding SARP family transcriptional activator</fullName>
    </submittedName>
</protein>
<accession>A0A561F006</accession>
<dbReference type="InterPro" id="IPR011990">
    <property type="entry name" value="TPR-like_helical_dom_sf"/>
</dbReference>
<dbReference type="InterPro" id="IPR051677">
    <property type="entry name" value="AfsR-DnrI-RedD_regulator"/>
</dbReference>
<keyword evidence="3" id="KW-0238">DNA-binding</keyword>
<gene>
    <name evidence="3" type="ORF">FB465_6360</name>
</gene>
<reference evidence="3 4" key="1">
    <citation type="submission" date="2019-06" db="EMBL/GenBank/DDBJ databases">
        <title>Sequencing the genomes of 1000 actinobacteria strains.</title>
        <authorList>
            <person name="Klenk H.-P."/>
        </authorList>
    </citation>
    <scope>NUCLEOTIDE SEQUENCE [LARGE SCALE GENOMIC DNA]</scope>
    <source>
        <strain evidence="3 4">DSM 41649</strain>
    </source>
</reference>
<comment type="caution">
    <text evidence="3">The sequence shown here is derived from an EMBL/GenBank/DDBJ whole genome shotgun (WGS) entry which is preliminary data.</text>
</comment>
<dbReference type="Gene3D" id="1.25.40.10">
    <property type="entry name" value="Tetratricopeptide repeat domain"/>
    <property type="match status" value="1"/>
</dbReference>
<dbReference type="AlphaFoldDB" id="A0A561F006"/>
<evidence type="ECO:0000313" key="3">
    <source>
        <dbReference type="EMBL" id="TWE21193.1"/>
    </source>
</evidence>
<keyword evidence="4" id="KW-1185">Reference proteome</keyword>
<organism evidence="3 4">
    <name type="scientific">Kitasatospora atroaurantiaca</name>
    <dbReference type="NCBI Taxonomy" id="285545"/>
    <lineage>
        <taxon>Bacteria</taxon>
        <taxon>Bacillati</taxon>
        <taxon>Actinomycetota</taxon>
        <taxon>Actinomycetes</taxon>
        <taxon>Kitasatosporales</taxon>
        <taxon>Streptomycetaceae</taxon>
        <taxon>Kitasatospora</taxon>
    </lineage>
</organism>
<dbReference type="SUPFAM" id="SSF48452">
    <property type="entry name" value="TPR-like"/>
    <property type="match status" value="1"/>
</dbReference>
<proteinExistence type="predicted"/>
<keyword evidence="1" id="KW-0902">Two-component regulatory system</keyword>
<dbReference type="InterPro" id="IPR005158">
    <property type="entry name" value="BTAD"/>
</dbReference>
<dbReference type="PANTHER" id="PTHR35807">
    <property type="entry name" value="TRANSCRIPTIONAL REGULATOR REDD-RELATED"/>
    <property type="match status" value="1"/>
</dbReference>
<dbReference type="GO" id="GO:0000160">
    <property type="term" value="P:phosphorelay signal transduction system"/>
    <property type="evidence" value="ECO:0007669"/>
    <property type="project" value="UniProtKB-KW"/>
</dbReference>
<dbReference type="GO" id="GO:0003677">
    <property type="term" value="F:DNA binding"/>
    <property type="evidence" value="ECO:0007669"/>
    <property type="project" value="UniProtKB-KW"/>
</dbReference>
<sequence>MELTIATGTTASAEHPLKRSERLQLRLFDGFELRCGQERLALPLNSQRLIALLGLRRTTTRGQAGGILWPEVSDRQASGRLRTTLWRLHRTGRAIVDCRGQLSLAAGVDVDVSTWVRGARQLLDDSGSADLPRLAAVPPVGDLLPGWYEDWVLVERERLRQLQLHALETASGRLLEEGRYADALDTAMRVLHLESTRESAHRAVIRVHLAEGNLGEAVRQFEACRAILERELGVGPSPLLQAMLATAELPLGLGRNG</sequence>
<feature type="domain" description="Bacterial transcriptional activator" evidence="2">
    <location>
        <begin position="110"/>
        <end position="248"/>
    </location>
</feature>